<dbReference type="Pfam" id="PF04167">
    <property type="entry name" value="DUF402"/>
    <property type="match status" value="1"/>
</dbReference>
<dbReference type="SUPFAM" id="SSF159234">
    <property type="entry name" value="FomD-like"/>
    <property type="match status" value="1"/>
</dbReference>
<name>A0ABP9CSB6_9ACTN</name>
<protein>
    <recommendedName>
        <fullName evidence="2">DUF402 domain-containing protein</fullName>
    </recommendedName>
</protein>
<dbReference type="InterPro" id="IPR035930">
    <property type="entry name" value="FomD-like_sf"/>
</dbReference>
<evidence type="ECO:0000256" key="1">
    <source>
        <dbReference type="SAM" id="MobiDB-lite"/>
    </source>
</evidence>
<evidence type="ECO:0000259" key="2">
    <source>
        <dbReference type="Pfam" id="PF04167"/>
    </source>
</evidence>
<evidence type="ECO:0000313" key="4">
    <source>
        <dbReference type="Proteomes" id="UP001500839"/>
    </source>
</evidence>
<proteinExistence type="predicted"/>
<sequence>MCSAATRPARCASPSCGGAPAACPPSIDLSPPVHRVPVQNAGIAGDAHRAEVPTGRPQPCDADGAMSDAPARAPQAGAHPPKHETFDLRAQTNTDPKGFIRPVDEYRTMPWGLYMARPADHDRFHYLESWLLPDLGLRASVFHFTPGNEQDQDHYVDVGVFEDHGGRWTSEDHYLDLVVRTGTCTEVLDVDELFDAVAAGFLTARAAETAVLRAFDAVDGIAAHGHDLTAWLAARGTPIAFRD</sequence>
<organism evidence="3 4">
    <name type="scientific">Tomitella cavernea</name>
    <dbReference type="NCBI Taxonomy" id="1387982"/>
    <lineage>
        <taxon>Bacteria</taxon>
        <taxon>Bacillati</taxon>
        <taxon>Actinomycetota</taxon>
        <taxon>Actinomycetes</taxon>
        <taxon>Mycobacteriales</taxon>
        <taxon>Tomitella</taxon>
    </lineage>
</organism>
<dbReference type="Proteomes" id="UP001500839">
    <property type="component" value="Unassembled WGS sequence"/>
</dbReference>
<reference evidence="4" key="1">
    <citation type="journal article" date="2019" name="Int. J. Syst. Evol. Microbiol.">
        <title>The Global Catalogue of Microorganisms (GCM) 10K type strain sequencing project: providing services to taxonomists for standard genome sequencing and annotation.</title>
        <authorList>
            <consortium name="The Broad Institute Genomics Platform"/>
            <consortium name="The Broad Institute Genome Sequencing Center for Infectious Disease"/>
            <person name="Wu L."/>
            <person name="Ma J."/>
        </authorList>
    </citation>
    <scope>NUCLEOTIDE SEQUENCE [LARGE SCALE GENOMIC DNA]</scope>
    <source>
        <strain evidence="4">JCM 18542</strain>
    </source>
</reference>
<gene>
    <name evidence="3" type="ORF">GCM10023353_24750</name>
</gene>
<dbReference type="InterPro" id="IPR007295">
    <property type="entry name" value="DUF402"/>
</dbReference>
<feature type="region of interest" description="Disordered" evidence="1">
    <location>
        <begin position="45"/>
        <end position="83"/>
    </location>
</feature>
<feature type="domain" description="DUF402" evidence="2">
    <location>
        <begin position="102"/>
        <end position="226"/>
    </location>
</feature>
<evidence type="ECO:0000313" key="3">
    <source>
        <dbReference type="EMBL" id="GAA4817210.1"/>
    </source>
</evidence>
<dbReference type="Gene3D" id="2.40.380.10">
    <property type="entry name" value="FomD-like"/>
    <property type="match status" value="1"/>
</dbReference>
<comment type="caution">
    <text evidence="3">The sequence shown here is derived from an EMBL/GenBank/DDBJ whole genome shotgun (WGS) entry which is preliminary data.</text>
</comment>
<accession>A0ABP9CSB6</accession>
<dbReference type="EMBL" id="BAABKQ010000001">
    <property type="protein sequence ID" value="GAA4817210.1"/>
    <property type="molecule type" value="Genomic_DNA"/>
</dbReference>
<keyword evidence="4" id="KW-1185">Reference proteome</keyword>